<protein>
    <recommendedName>
        <fullName evidence="2">RING-type E3 ubiquitin transferase</fullName>
        <ecNumber evidence="2">2.3.2.27</ecNumber>
    </recommendedName>
</protein>
<keyword evidence="3" id="KW-0479">Metal-binding</keyword>
<dbReference type="SMART" id="SM00184">
    <property type="entry name" value="RING"/>
    <property type="match status" value="1"/>
</dbReference>
<comment type="catalytic activity">
    <reaction evidence="1">
        <text>S-ubiquitinyl-[E2 ubiquitin-conjugating enzyme]-L-cysteine + [acceptor protein]-L-lysine = [E2 ubiquitin-conjugating enzyme]-L-cysteine + N(6)-ubiquitinyl-[acceptor protein]-L-lysine.</text>
        <dbReference type="EC" id="2.3.2.27"/>
    </reaction>
</comment>
<sequence>MSTTTAEKHIFFSKVVQRESIEPPGMETYLQITFCLMKQTLCWYDHPTEFTSETSPAGQRGCAIDFSSREHQIDTFANMISGMGVPRQEQPTILKKISDMFQVAVPRKRVLVLIADVTVQLLGSYGDLGAIDNLIRSSPNVKFRLKYRGFTGTCRWETHTICDVDYHDTTITDELLLEIDRLTLESFETQWVRFVPATRSSVKSLQKVRLDSLDEATIKLNPSCSICKDDFAEGGVDQLVIPLPCAHHYHVDCIIRWLEMGHVCPLCRYALPTVEDGEPSNS</sequence>
<evidence type="ECO:0000313" key="9">
    <source>
        <dbReference type="Proteomes" id="UP000238479"/>
    </source>
</evidence>
<evidence type="ECO:0000313" key="8">
    <source>
        <dbReference type="EMBL" id="PRQ53898.1"/>
    </source>
</evidence>
<evidence type="ECO:0000256" key="3">
    <source>
        <dbReference type="ARBA" id="ARBA00022723"/>
    </source>
</evidence>
<evidence type="ECO:0000256" key="2">
    <source>
        <dbReference type="ARBA" id="ARBA00012483"/>
    </source>
</evidence>
<reference evidence="8 9" key="1">
    <citation type="journal article" date="2018" name="Nat. Genet.">
        <title>The Rosa genome provides new insights in the design of modern roses.</title>
        <authorList>
            <person name="Bendahmane M."/>
        </authorList>
    </citation>
    <scope>NUCLEOTIDE SEQUENCE [LARGE SCALE GENOMIC DNA]</scope>
    <source>
        <strain evidence="9">cv. Old Blush</strain>
    </source>
</reference>
<keyword evidence="5" id="KW-0862">Zinc</keyword>
<dbReference type="GO" id="GO:0005737">
    <property type="term" value="C:cytoplasm"/>
    <property type="evidence" value="ECO:0007669"/>
    <property type="project" value="TreeGrafter"/>
</dbReference>
<dbReference type="SUPFAM" id="SSF57850">
    <property type="entry name" value="RING/U-box"/>
    <property type="match status" value="1"/>
</dbReference>
<evidence type="ECO:0000256" key="1">
    <source>
        <dbReference type="ARBA" id="ARBA00000900"/>
    </source>
</evidence>
<proteinExistence type="predicted"/>
<dbReference type="Pfam" id="PF13639">
    <property type="entry name" value="zf-RING_2"/>
    <property type="match status" value="1"/>
</dbReference>
<dbReference type="InterPro" id="IPR001841">
    <property type="entry name" value="Znf_RING"/>
</dbReference>
<evidence type="ECO:0000256" key="4">
    <source>
        <dbReference type="ARBA" id="ARBA00022771"/>
    </source>
</evidence>
<dbReference type="PANTHER" id="PTHR15710:SF229">
    <property type="entry name" value="E3 UBIQUITIN-PROTEIN LIGASE RNF181-LIKE"/>
    <property type="match status" value="1"/>
</dbReference>
<dbReference type="GO" id="GO:0061630">
    <property type="term" value="F:ubiquitin protein ligase activity"/>
    <property type="evidence" value="ECO:0007669"/>
    <property type="project" value="UniProtKB-EC"/>
</dbReference>
<feature type="domain" description="RING-type" evidence="7">
    <location>
        <begin position="224"/>
        <end position="268"/>
    </location>
</feature>
<dbReference type="PROSITE" id="PS50089">
    <property type="entry name" value="ZF_RING_2"/>
    <property type="match status" value="1"/>
</dbReference>
<dbReference type="GO" id="GO:0016567">
    <property type="term" value="P:protein ubiquitination"/>
    <property type="evidence" value="ECO:0007669"/>
    <property type="project" value="TreeGrafter"/>
</dbReference>
<dbReference type="CDD" id="cd16454">
    <property type="entry name" value="RING-H2_PA-TM-RING"/>
    <property type="match status" value="1"/>
</dbReference>
<dbReference type="EMBL" id="PDCK01000040">
    <property type="protein sequence ID" value="PRQ53898.1"/>
    <property type="molecule type" value="Genomic_DNA"/>
</dbReference>
<dbReference type="Gramene" id="PRQ53898">
    <property type="protein sequence ID" value="PRQ53898"/>
    <property type="gene ID" value="RchiOBHm_Chr2g0171591"/>
</dbReference>
<keyword evidence="4 6" id="KW-0863">Zinc-finger</keyword>
<dbReference type="InterPro" id="IPR013083">
    <property type="entry name" value="Znf_RING/FYVE/PHD"/>
</dbReference>
<gene>
    <name evidence="8" type="ORF">RchiOBHm_Chr2g0171591</name>
</gene>
<keyword evidence="9" id="KW-1185">Reference proteome</keyword>
<dbReference type="Proteomes" id="UP000238479">
    <property type="component" value="Chromosome 2"/>
</dbReference>
<evidence type="ECO:0000256" key="6">
    <source>
        <dbReference type="PROSITE-ProRule" id="PRU00175"/>
    </source>
</evidence>
<dbReference type="Gene3D" id="3.30.40.10">
    <property type="entry name" value="Zinc/RING finger domain, C3HC4 (zinc finger)"/>
    <property type="match status" value="1"/>
</dbReference>
<dbReference type="GO" id="GO:0008270">
    <property type="term" value="F:zinc ion binding"/>
    <property type="evidence" value="ECO:0007669"/>
    <property type="project" value="UniProtKB-KW"/>
</dbReference>
<name>A0A2P6S5E7_ROSCH</name>
<comment type="caution">
    <text evidence="8">The sequence shown here is derived from an EMBL/GenBank/DDBJ whole genome shotgun (WGS) entry which is preliminary data.</text>
</comment>
<dbReference type="AlphaFoldDB" id="A0A2P6S5E7"/>
<dbReference type="PANTHER" id="PTHR15710">
    <property type="entry name" value="E3 UBIQUITIN-PROTEIN LIGASE PRAJA"/>
    <property type="match status" value="1"/>
</dbReference>
<evidence type="ECO:0000256" key="5">
    <source>
        <dbReference type="ARBA" id="ARBA00022833"/>
    </source>
</evidence>
<evidence type="ECO:0000259" key="7">
    <source>
        <dbReference type="PROSITE" id="PS50089"/>
    </source>
</evidence>
<accession>A0A2P6S5E7</accession>
<organism evidence="8 9">
    <name type="scientific">Rosa chinensis</name>
    <name type="common">China rose</name>
    <dbReference type="NCBI Taxonomy" id="74649"/>
    <lineage>
        <taxon>Eukaryota</taxon>
        <taxon>Viridiplantae</taxon>
        <taxon>Streptophyta</taxon>
        <taxon>Embryophyta</taxon>
        <taxon>Tracheophyta</taxon>
        <taxon>Spermatophyta</taxon>
        <taxon>Magnoliopsida</taxon>
        <taxon>eudicotyledons</taxon>
        <taxon>Gunneridae</taxon>
        <taxon>Pentapetalae</taxon>
        <taxon>rosids</taxon>
        <taxon>fabids</taxon>
        <taxon>Rosales</taxon>
        <taxon>Rosaceae</taxon>
        <taxon>Rosoideae</taxon>
        <taxon>Rosoideae incertae sedis</taxon>
        <taxon>Rosa</taxon>
    </lineage>
</organism>
<dbReference type="EC" id="2.3.2.27" evidence="2"/>